<evidence type="ECO:0000313" key="6">
    <source>
        <dbReference type="EMBL" id="KXZ18836.1"/>
    </source>
</evidence>
<feature type="coiled-coil region" evidence="4">
    <location>
        <begin position="872"/>
        <end position="899"/>
    </location>
</feature>
<dbReference type="EMBL" id="LSBA01000016">
    <property type="protein sequence ID" value="KXZ18836.1"/>
    <property type="molecule type" value="Genomic_DNA"/>
</dbReference>
<feature type="coiled-coil region" evidence="4">
    <location>
        <begin position="431"/>
        <end position="517"/>
    </location>
</feature>
<feature type="coiled-coil region" evidence="4">
    <location>
        <begin position="798"/>
        <end position="825"/>
    </location>
</feature>
<dbReference type="NCBIfam" id="NF041752">
    <property type="entry name" value="sbcc_Bac"/>
    <property type="match status" value="1"/>
</dbReference>
<dbReference type="PANTHER" id="PTHR32114">
    <property type="entry name" value="ABC TRANSPORTER ABCH.3"/>
    <property type="match status" value="1"/>
</dbReference>
<comment type="subunit">
    <text evidence="2">Heterodimer of SbcC and SbcD.</text>
</comment>
<evidence type="ECO:0000256" key="1">
    <source>
        <dbReference type="ARBA" id="ARBA00006930"/>
    </source>
</evidence>
<name>A0A150F792_9BACI</name>
<dbReference type="GO" id="GO:0016887">
    <property type="term" value="F:ATP hydrolysis activity"/>
    <property type="evidence" value="ECO:0007669"/>
    <property type="project" value="InterPro"/>
</dbReference>
<dbReference type="SUPFAM" id="SSF52540">
    <property type="entry name" value="P-loop containing nucleoside triphosphate hydrolases"/>
    <property type="match status" value="1"/>
</dbReference>
<reference evidence="7" key="1">
    <citation type="submission" date="2016-02" db="EMBL/GenBank/DDBJ databases">
        <authorList>
            <person name="Dunlap C."/>
        </authorList>
    </citation>
    <scope>NUCLEOTIDE SEQUENCE [LARGE SCALE GENOMIC DNA]</scope>
    <source>
        <strain evidence="7">NRRL B-41092</strain>
    </source>
</reference>
<evidence type="ECO:0000256" key="4">
    <source>
        <dbReference type="SAM" id="Coils"/>
    </source>
</evidence>
<dbReference type="Proteomes" id="UP000075430">
    <property type="component" value="Unassembled WGS sequence"/>
</dbReference>
<dbReference type="GO" id="GO:0006302">
    <property type="term" value="P:double-strand break repair"/>
    <property type="evidence" value="ECO:0007669"/>
    <property type="project" value="InterPro"/>
</dbReference>
<sequence length="1130" mass="128614">MKPILLTIKGLHSFREEQTIDFAGLSGAGVFGIFGPTGSGKSSILDAMTLALYGKVERAANNTHGILNHAEDQLAVSFTFALQANHRISYKVERVFKRTDETKVKTALCRLIEIKEEQTVLADKANEVNKKVEELLGLTIDDFTRAVVLPQGKFAEFLSLKGTERRHMLQRLFNLEQYGDRLVKRLRRRAQEAAAKKNEMLAEQSGLGDAGEEALQQAEQQFQEAKERLEAAEKKRAQAKERHQDHQEIWNLQTEKNEYERQQSGLDEKRPHITALINRLAEAESAAALEPYADRYREAVRQNERAIREHELAERQLAAETALFDQKNEAYEKWRAHKAEQEPKLLKEQELYARLLETEQKLTEAKKEAAKTKAERSKKEEEFEAASKQLIAVKDRLTRGQERQNELKEQLKTVQVTADERKKCQTAVQLALGIQQTKEQITKEKANLERQTKSLEKLNDEHKAFAAKAKTEEEEIIRAYQTVQAVYHMVCETEKSIKAASERANETQTELRIRREEARTAALTKELSEKLIEGKPCPVCGSTHHDRTQSAHETYTPDTDTQEHLQQIEALLGEAASLSQEVLTAKVTLEEQSGRFIEECPFLQTAQVPELEAASSIHGRPLDEAFSAVRLEWKQMKQDLLSVKMKVTKLISAYQNTVKQAEQLNERIRYEEKEAERLRESLEELQSLSENRLRQYNEACGDVPLNQIDKRQASIEEKDQQAEECEKRIERSIAFLKEHEEEKEQLQEKCHQLERERLELHYASERLQQVIEGYENELGTSAEGTPIAAKLEAVQSELKLLKTKEQTLFDELKQAQQSLNEAKGRASGSDISLRDAKAALEKAEKDWRERSKDTVFTEAADVKKSLLPQEQSEQIKKEIDEFQDRTKQLIANIRRVTDKLAERQVTQEEWTETVSLLQQAEAEFGAAMEEKGAQAKAFTVMKEQHKRFKEIEAELKSWQTHIDRLDKLQSVCKGNTFVEFLAEEQLESVARDASARLGALTRQRYAILVDSEGGFVMRDDANGGVKRPVSSLSGGETFLTSLSLALALSAQIQLRGQYPLQFFFLDEGFGTLDQGLLDTVVTALEKLQSDNLSVGVISHVQELRARLPKKLIVHPAEPSGKGTRVTLELM</sequence>
<evidence type="ECO:0000313" key="7">
    <source>
        <dbReference type="Proteomes" id="UP000075430"/>
    </source>
</evidence>
<evidence type="ECO:0000259" key="5">
    <source>
        <dbReference type="Pfam" id="PF13476"/>
    </source>
</evidence>
<feature type="coiled-coil region" evidence="4">
    <location>
        <begin position="348"/>
        <end position="389"/>
    </location>
</feature>
<feature type="coiled-coil region" evidence="4">
    <location>
        <begin position="647"/>
        <end position="763"/>
    </location>
</feature>
<feature type="coiled-coil region" evidence="4">
    <location>
        <begin position="293"/>
        <end position="323"/>
    </location>
</feature>
<dbReference type="OrthoDB" id="9795626at2"/>
<accession>A0A150F792</accession>
<dbReference type="AlphaFoldDB" id="A0A150F792"/>
<dbReference type="STRING" id="1793963.AXI58_15910"/>
<dbReference type="PANTHER" id="PTHR32114:SF2">
    <property type="entry name" value="ABC TRANSPORTER ABCH.3"/>
    <property type="match status" value="1"/>
</dbReference>
<proteinExistence type="inferred from homology"/>
<dbReference type="Pfam" id="PF13558">
    <property type="entry name" value="SbcC_Walker_B"/>
    <property type="match status" value="1"/>
</dbReference>
<evidence type="ECO:0000256" key="3">
    <source>
        <dbReference type="ARBA" id="ARBA00013368"/>
    </source>
</evidence>
<gene>
    <name evidence="6" type="ORF">AXI58_15910</name>
</gene>
<dbReference type="InterPro" id="IPR027417">
    <property type="entry name" value="P-loop_NTPase"/>
</dbReference>
<organism evidence="6 7">
    <name type="scientific">Bacillus nakamurai</name>
    <dbReference type="NCBI Taxonomy" id="1793963"/>
    <lineage>
        <taxon>Bacteria</taxon>
        <taxon>Bacillati</taxon>
        <taxon>Bacillota</taxon>
        <taxon>Bacilli</taxon>
        <taxon>Bacillales</taxon>
        <taxon>Bacillaceae</taxon>
        <taxon>Bacillus</taxon>
    </lineage>
</organism>
<feature type="coiled-coil region" evidence="4">
    <location>
        <begin position="183"/>
        <end position="269"/>
    </location>
</feature>
<keyword evidence="4" id="KW-0175">Coiled coil</keyword>
<evidence type="ECO:0000256" key="2">
    <source>
        <dbReference type="ARBA" id="ARBA00011322"/>
    </source>
</evidence>
<keyword evidence="7" id="KW-1185">Reference proteome</keyword>
<dbReference type="RefSeq" id="WP_061521757.1">
    <property type="nucleotide sequence ID" value="NZ_JARLZY010000001.1"/>
</dbReference>
<comment type="similarity">
    <text evidence="1">Belongs to the SMC family. SbcC subfamily.</text>
</comment>
<feature type="domain" description="Rad50/SbcC-type AAA" evidence="5">
    <location>
        <begin position="6"/>
        <end position="262"/>
    </location>
</feature>
<comment type="caution">
    <text evidence="6">The sequence shown here is derived from an EMBL/GenBank/DDBJ whole genome shotgun (WGS) entry which is preliminary data.</text>
</comment>
<dbReference type="Pfam" id="PF13476">
    <property type="entry name" value="AAA_23"/>
    <property type="match status" value="1"/>
</dbReference>
<protein>
    <recommendedName>
        <fullName evidence="3">Nuclease SbcCD subunit C</fullName>
    </recommendedName>
</protein>
<dbReference type="InterPro" id="IPR053614">
    <property type="entry name" value="SMC_SbcC-like_nuclease"/>
</dbReference>
<dbReference type="InterPro" id="IPR038729">
    <property type="entry name" value="Rad50/SbcC_AAA"/>
</dbReference>
<dbReference type="Gene3D" id="3.40.50.300">
    <property type="entry name" value="P-loop containing nucleotide triphosphate hydrolases"/>
    <property type="match status" value="2"/>
</dbReference>